<evidence type="ECO:0000256" key="1">
    <source>
        <dbReference type="ARBA" id="ARBA00044945"/>
    </source>
</evidence>
<dbReference type="Gene3D" id="1.20.120.1490">
    <property type="match status" value="1"/>
</dbReference>
<dbReference type="AlphaFoldDB" id="A0A944MEG2"/>
<gene>
    <name evidence="4" type="ORF">KME65_19565</name>
</gene>
<reference evidence="4 5" key="1">
    <citation type="submission" date="2021-05" db="EMBL/GenBank/DDBJ databases">
        <title>Genetic and Functional Diversity in Clade A Lucinid endosymbionts from the Bahamas.</title>
        <authorList>
            <person name="Giani N.M."/>
            <person name="Engel A.S."/>
            <person name="Campbell B.J."/>
        </authorList>
    </citation>
    <scope>NUCLEOTIDE SEQUENCE [LARGE SCALE GENOMIC DNA]</scope>
    <source>
        <strain evidence="4">LUC16012Gg_MoonRockCtena</strain>
    </source>
</reference>
<accession>A0A944MEG2</accession>
<evidence type="ECO:0000256" key="3">
    <source>
        <dbReference type="ARBA" id="ARBA00045001"/>
    </source>
</evidence>
<proteinExistence type="inferred from homology"/>
<evidence type="ECO:0000313" key="4">
    <source>
        <dbReference type="EMBL" id="MBT2991164.1"/>
    </source>
</evidence>
<evidence type="ECO:0000313" key="5">
    <source>
        <dbReference type="Proteomes" id="UP000770889"/>
    </source>
</evidence>
<comment type="caution">
    <text evidence="4">The sequence shown here is derived from an EMBL/GenBank/DDBJ whole genome shotgun (WGS) entry which is preliminary data.</text>
</comment>
<dbReference type="InterPro" id="IPR025961">
    <property type="entry name" value="Metal_resist"/>
</dbReference>
<dbReference type="Proteomes" id="UP000770889">
    <property type="component" value="Unassembled WGS sequence"/>
</dbReference>
<name>A0A944MEG2_9GAMM</name>
<dbReference type="Pfam" id="PF13801">
    <property type="entry name" value="Metal_resist"/>
    <property type="match status" value="1"/>
</dbReference>
<sequence>MGKALIITLIVLVALLISGVAIARYTGYCAGPDGRISWMTNRLGNQLDLNDSQKHQLTQLKEQIVLSVNELKRDRSTYVDQAIDLLESPQFDRERAHTLLMQKQAQLASLSTDIIDAFAEFSDNLDQSQRDKLQSMIKHHREHRHCRFACGDSEQATQE</sequence>
<evidence type="ECO:0000256" key="2">
    <source>
        <dbReference type="ARBA" id="ARBA00044983"/>
    </source>
</evidence>
<organism evidence="4 5">
    <name type="scientific">Candidatus Thiodiazotropha taylori</name>
    <dbReference type="NCBI Taxonomy" id="2792791"/>
    <lineage>
        <taxon>Bacteria</taxon>
        <taxon>Pseudomonadati</taxon>
        <taxon>Pseudomonadota</taxon>
        <taxon>Gammaproteobacteria</taxon>
        <taxon>Chromatiales</taxon>
        <taxon>Sedimenticolaceae</taxon>
        <taxon>Candidatus Thiodiazotropha</taxon>
    </lineage>
</organism>
<comment type="similarity">
    <text evidence="1">Belongs to the ZraP family.</text>
</comment>
<dbReference type="EMBL" id="JAHHGM010000028">
    <property type="protein sequence ID" value="MBT2991164.1"/>
    <property type="molecule type" value="Genomic_DNA"/>
</dbReference>
<protein>
    <recommendedName>
        <fullName evidence="2">Signaling pathway modulator ZraP</fullName>
    </recommendedName>
    <alternativeName>
        <fullName evidence="3">Zinc resistance-associated protein</fullName>
    </alternativeName>
</protein>